<dbReference type="RefSeq" id="WP_087158786.1">
    <property type="nucleotide sequence ID" value="NZ_NFKM01000012.1"/>
</dbReference>
<protein>
    <submittedName>
        <fullName evidence="1">Uncharacterized protein</fullName>
    </submittedName>
</protein>
<organism evidence="1 2">
    <name type="scientific">Faecalitalea cylindroides</name>
    <dbReference type="NCBI Taxonomy" id="39483"/>
    <lineage>
        <taxon>Bacteria</taxon>
        <taxon>Bacillati</taxon>
        <taxon>Bacillota</taxon>
        <taxon>Erysipelotrichia</taxon>
        <taxon>Erysipelotrichales</taxon>
        <taxon>Erysipelotrichaceae</taxon>
        <taxon>Faecalitalea</taxon>
    </lineage>
</organism>
<evidence type="ECO:0000313" key="2">
    <source>
        <dbReference type="Proteomes" id="UP000195447"/>
    </source>
</evidence>
<keyword evidence="2" id="KW-1185">Reference proteome</keyword>
<reference evidence="2" key="1">
    <citation type="submission" date="2017-04" db="EMBL/GenBank/DDBJ databases">
        <title>Function of individual gut microbiota members based on whole genome sequencing of pure cultures obtained from chicken caecum.</title>
        <authorList>
            <person name="Medvecky M."/>
            <person name="Cejkova D."/>
            <person name="Polansky O."/>
            <person name="Karasova D."/>
            <person name="Kubasova T."/>
            <person name="Cizek A."/>
            <person name="Rychlik I."/>
        </authorList>
    </citation>
    <scope>NUCLEOTIDE SEQUENCE [LARGE SCALE GENOMIC DNA]</scope>
    <source>
        <strain evidence="2">An178</strain>
    </source>
</reference>
<dbReference type="EMBL" id="NFKM01000012">
    <property type="protein sequence ID" value="OUP59806.1"/>
    <property type="molecule type" value="Genomic_DNA"/>
</dbReference>
<dbReference type="Proteomes" id="UP000195447">
    <property type="component" value="Unassembled WGS sequence"/>
</dbReference>
<accession>A0A1Y4LT49</accession>
<evidence type="ECO:0000313" key="1">
    <source>
        <dbReference type="EMBL" id="OUP59806.1"/>
    </source>
</evidence>
<name>A0A1Y4LT49_9FIRM</name>
<dbReference type="AlphaFoldDB" id="A0A1Y4LT49"/>
<gene>
    <name evidence="1" type="ORF">B5F14_06880</name>
</gene>
<comment type="caution">
    <text evidence="1">The sequence shown here is derived from an EMBL/GenBank/DDBJ whole genome shotgun (WGS) entry which is preliminary data.</text>
</comment>
<sequence length="121" mass="13846">MKHEFRSIVIDTENKTFEILDGTKGSYNIADIKECDVLNEHASFRGETKPFLHQIVEGSTVIGLFQPKMYVGLKIEMKDDTILGVYVSLDPVLMQTDQQSKDHKEACKIKKLLDKIREESD</sequence>
<proteinExistence type="predicted"/>